<dbReference type="RefSeq" id="WP_034642027.1">
    <property type="nucleotide sequence ID" value="NZ_CBCSJC010000016.1"/>
</dbReference>
<dbReference type="EMBL" id="JOTN01000019">
    <property type="protein sequence ID" value="KEK17934.1"/>
    <property type="molecule type" value="Genomic_DNA"/>
</dbReference>
<comment type="caution">
    <text evidence="1">The sequence shown here is derived from an EMBL/GenBank/DDBJ whole genome shotgun (WGS) entry which is preliminary data.</text>
</comment>
<evidence type="ECO:0000313" key="1">
    <source>
        <dbReference type="EMBL" id="KEK17934.1"/>
    </source>
</evidence>
<accession>A0A073JSC0</accession>
<name>A0A073JSC0_9BACI</name>
<keyword evidence="2" id="KW-1185">Reference proteome</keyword>
<protein>
    <recommendedName>
        <fullName evidence="3">GIY-YIG domain-containing protein</fullName>
    </recommendedName>
</protein>
<gene>
    <name evidence="1" type="ORF">BAMA_07800</name>
</gene>
<evidence type="ECO:0000313" key="2">
    <source>
        <dbReference type="Proteomes" id="UP000027822"/>
    </source>
</evidence>
<dbReference type="Proteomes" id="UP000027822">
    <property type="component" value="Unassembled WGS sequence"/>
</dbReference>
<proteinExistence type="predicted"/>
<reference evidence="1 2" key="1">
    <citation type="submission" date="2014-06" db="EMBL/GenBank/DDBJ databases">
        <title>Draft genome sequence of Bacillus manliponensis JCM 15802 (MCCC 1A00708).</title>
        <authorList>
            <person name="Lai Q."/>
            <person name="Liu Y."/>
            <person name="Shao Z."/>
        </authorList>
    </citation>
    <scope>NUCLEOTIDE SEQUENCE [LARGE SCALE GENOMIC DNA]</scope>
    <source>
        <strain evidence="1 2">JCM 15802</strain>
    </source>
</reference>
<dbReference type="OrthoDB" id="2901412at2"/>
<organism evidence="1 2">
    <name type="scientific">Bacillus manliponensis</name>
    <dbReference type="NCBI Taxonomy" id="574376"/>
    <lineage>
        <taxon>Bacteria</taxon>
        <taxon>Bacillati</taxon>
        <taxon>Bacillota</taxon>
        <taxon>Bacilli</taxon>
        <taxon>Bacillales</taxon>
        <taxon>Bacillaceae</taxon>
        <taxon>Bacillus</taxon>
        <taxon>Bacillus cereus group</taxon>
    </lineage>
</organism>
<dbReference type="AlphaFoldDB" id="A0A073JSC0"/>
<sequence>MGKSFKRLLLEELSFLPYTGGNWHVIEIDHSECLKSERKYIRSKINTQLKGFPEGIYIYTSKNTKEVLYVGEGDIKTRMIRHYRKTYGEIDKKKASHIFFNNHKEEMLVYYREVSSS</sequence>
<evidence type="ECO:0008006" key="3">
    <source>
        <dbReference type="Google" id="ProtNLM"/>
    </source>
</evidence>